<proteinExistence type="predicted"/>
<keyword evidence="3" id="KW-1185">Reference proteome</keyword>
<dbReference type="AlphaFoldDB" id="A0A9P8W882"/>
<sequence length="342" mass="39320">MSTSPENREMRAEDSTQLSKRERGKLAQREYRKRHASRFQTLKDENLRLKNAIRKIRQSASRDRNLGPEFFDALSEAVEAAGLGDTVQKKSGRVSDQDAVLASSADTAVASMRDGQPSSGLSQPIWLNTDRLVRIYDAPADVLPYLGEGLFTFAGCLYWACTYYAVSIWKKIKKLPQPSYSYQSKLDRMFNHSKHLNDHEYLLAMAQARIEFRKKGFVDRLYEEDYATENATLAGYHNLVKREYEERNEALQWWRKPQEVESYLRPLLTADENSQLQEIVEGRGSAEAFETFASLFETLAQSFVCFGDGPRWNLIHVSMTVGAWLKHRREQHGDLEFPNSDN</sequence>
<name>A0A9P8W882_9HYPO</name>
<evidence type="ECO:0000313" key="3">
    <source>
        <dbReference type="Proteomes" id="UP000777438"/>
    </source>
</evidence>
<reference evidence="2 3" key="1">
    <citation type="journal article" date="2021" name="Nat. Commun.">
        <title>Genetic determinants of endophytism in the Arabidopsis root mycobiome.</title>
        <authorList>
            <person name="Mesny F."/>
            <person name="Miyauchi S."/>
            <person name="Thiergart T."/>
            <person name="Pickel B."/>
            <person name="Atanasova L."/>
            <person name="Karlsson M."/>
            <person name="Huettel B."/>
            <person name="Barry K.W."/>
            <person name="Haridas S."/>
            <person name="Chen C."/>
            <person name="Bauer D."/>
            <person name="Andreopoulos W."/>
            <person name="Pangilinan J."/>
            <person name="LaButti K."/>
            <person name="Riley R."/>
            <person name="Lipzen A."/>
            <person name="Clum A."/>
            <person name="Drula E."/>
            <person name="Henrissat B."/>
            <person name="Kohler A."/>
            <person name="Grigoriev I.V."/>
            <person name="Martin F.M."/>
            <person name="Hacquard S."/>
        </authorList>
    </citation>
    <scope>NUCLEOTIDE SEQUENCE [LARGE SCALE GENOMIC DNA]</scope>
    <source>
        <strain evidence="2 3">MPI-CAGE-CH-0241</strain>
    </source>
</reference>
<dbReference type="OrthoDB" id="4737775at2759"/>
<gene>
    <name evidence="2" type="ORF">B0T10DRAFT_604283</name>
</gene>
<feature type="compositionally biased region" description="Basic and acidic residues" evidence="1">
    <location>
        <begin position="1"/>
        <end position="30"/>
    </location>
</feature>
<evidence type="ECO:0008006" key="4">
    <source>
        <dbReference type="Google" id="ProtNLM"/>
    </source>
</evidence>
<evidence type="ECO:0000256" key="1">
    <source>
        <dbReference type="SAM" id="MobiDB-lite"/>
    </source>
</evidence>
<accession>A0A9P8W882</accession>
<protein>
    <recommendedName>
        <fullName evidence="4">BZIP domain-containing protein</fullName>
    </recommendedName>
</protein>
<organism evidence="2 3">
    <name type="scientific">Thelonectria olida</name>
    <dbReference type="NCBI Taxonomy" id="1576542"/>
    <lineage>
        <taxon>Eukaryota</taxon>
        <taxon>Fungi</taxon>
        <taxon>Dikarya</taxon>
        <taxon>Ascomycota</taxon>
        <taxon>Pezizomycotina</taxon>
        <taxon>Sordariomycetes</taxon>
        <taxon>Hypocreomycetidae</taxon>
        <taxon>Hypocreales</taxon>
        <taxon>Nectriaceae</taxon>
        <taxon>Thelonectria</taxon>
    </lineage>
</organism>
<comment type="caution">
    <text evidence="2">The sequence shown here is derived from an EMBL/GenBank/DDBJ whole genome shotgun (WGS) entry which is preliminary data.</text>
</comment>
<evidence type="ECO:0000313" key="2">
    <source>
        <dbReference type="EMBL" id="KAH6893016.1"/>
    </source>
</evidence>
<dbReference type="EMBL" id="JAGPYM010000006">
    <property type="protein sequence ID" value="KAH6893016.1"/>
    <property type="molecule type" value="Genomic_DNA"/>
</dbReference>
<feature type="region of interest" description="Disordered" evidence="1">
    <location>
        <begin position="1"/>
        <end position="38"/>
    </location>
</feature>
<dbReference type="Proteomes" id="UP000777438">
    <property type="component" value="Unassembled WGS sequence"/>
</dbReference>